<proteinExistence type="predicted"/>
<dbReference type="WBParaSite" id="nRc.2.0.1.t04204-RA">
    <property type="protein sequence ID" value="nRc.2.0.1.t04204-RA"/>
    <property type="gene ID" value="nRc.2.0.1.g04204"/>
</dbReference>
<evidence type="ECO:0000313" key="2">
    <source>
        <dbReference type="WBParaSite" id="nRc.2.0.1.t04204-RA"/>
    </source>
</evidence>
<evidence type="ECO:0000313" key="1">
    <source>
        <dbReference type="Proteomes" id="UP000887565"/>
    </source>
</evidence>
<keyword evidence="1" id="KW-1185">Reference proteome</keyword>
<reference evidence="2" key="1">
    <citation type="submission" date="2022-11" db="UniProtKB">
        <authorList>
            <consortium name="WormBaseParasite"/>
        </authorList>
    </citation>
    <scope>IDENTIFICATION</scope>
</reference>
<organism evidence="1 2">
    <name type="scientific">Romanomermis culicivorax</name>
    <name type="common">Nematode worm</name>
    <dbReference type="NCBI Taxonomy" id="13658"/>
    <lineage>
        <taxon>Eukaryota</taxon>
        <taxon>Metazoa</taxon>
        <taxon>Ecdysozoa</taxon>
        <taxon>Nematoda</taxon>
        <taxon>Enoplea</taxon>
        <taxon>Dorylaimia</taxon>
        <taxon>Mermithida</taxon>
        <taxon>Mermithoidea</taxon>
        <taxon>Mermithidae</taxon>
        <taxon>Romanomermis</taxon>
    </lineage>
</organism>
<dbReference type="AlphaFoldDB" id="A0A915HR41"/>
<dbReference type="Proteomes" id="UP000887565">
    <property type="component" value="Unplaced"/>
</dbReference>
<accession>A0A915HR41</accession>
<sequence>MPGEGLEARPDAYKAEMLFTSFSEPSIWLSEPPGWCENFCDKLFSTSPVTPKRVGCVPNSVPASPGLHSHPDGNSTIVLKAGWERLGWLVISETCGLGDYPSSDGVY</sequence>
<name>A0A915HR41_ROMCU</name>
<protein>
    <submittedName>
        <fullName evidence="2">Uncharacterized protein</fullName>
    </submittedName>
</protein>